<accession>A0A9Q0NA95</accession>
<dbReference type="GO" id="GO:0046872">
    <property type="term" value="F:metal ion binding"/>
    <property type="evidence" value="ECO:0007669"/>
    <property type="project" value="InterPro"/>
</dbReference>
<evidence type="ECO:0000259" key="1">
    <source>
        <dbReference type="Pfam" id="PF00675"/>
    </source>
</evidence>
<keyword evidence="4" id="KW-1185">Reference proteome</keyword>
<dbReference type="Gene3D" id="3.30.830.10">
    <property type="entry name" value="Metalloenzyme, LuxS/M16 peptidase-like"/>
    <property type="match status" value="4"/>
</dbReference>
<evidence type="ECO:0000313" key="3">
    <source>
        <dbReference type="EMBL" id="KAJ6646667.1"/>
    </source>
</evidence>
<dbReference type="OrthoDB" id="4953at2759"/>
<evidence type="ECO:0000259" key="2">
    <source>
        <dbReference type="Pfam" id="PF05193"/>
    </source>
</evidence>
<comment type="caution">
    <text evidence="3">The sequence shown here is derived from an EMBL/GenBank/DDBJ whole genome shotgun (WGS) entry which is preliminary data.</text>
</comment>
<gene>
    <name evidence="3" type="ORF">Bhyg_01880</name>
</gene>
<organism evidence="3 4">
    <name type="scientific">Pseudolycoriella hygida</name>
    <dbReference type="NCBI Taxonomy" id="35572"/>
    <lineage>
        <taxon>Eukaryota</taxon>
        <taxon>Metazoa</taxon>
        <taxon>Ecdysozoa</taxon>
        <taxon>Arthropoda</taxon>
        <taxon>Hexapoda</taxon>
        <taxon>Insecta</taxon>
        <taxon>Pterygota</taxon>
        <taxon>Neoptera</taxon>
        <taxon>Endopterygota</taxon>
        <taxon>Diptera</taxon>
        <taxon>Nematocera</taxon>
        <taxon>Sciaroidea</taxon>
        <taxon>Sciaridae</taxon>
        <taxon>Pseudolycoriella</taxon>
    </lineage>
</organism>
<proteinExistence type="predicted"/>
<dbReference type="Pfam" id="PF00675">
    <property type="entry name" value="Peptidase_M16"/>
    <property type="match status" value="1"/>
</dbReference>
<feature type="domain" description="Peptidase M16 N-terminal" evidence="1">
    <location>
        <begin position="49"/>
        <end position="137"/>
    </location>
</feature>
<name>A0A9Q0NA95_9DIPT</name>
<dbReference type="InterPro" id="IPR007863">
    <property type="entry name" value="Peptidase_M16_C"/>
</dbReference>
<dbReference type="InterPro" id="IPR011765">
    <property type="entry name" value="Pept_M16_N"/>
</dbReference>
<dbReference type="PANTHER" id="PTHR43016">
    <property type="entry name" value="PRESEQUENCE PROTEASE"/>
    <property type="match status" value="1"/>
</dbReference>
<dbReference type="PANTHER" id="PTHR43016:SF16">
    <property type="entry name" value="METALLOPROTEASE, PUTATIVE (AFU_ORTHOLOGUE AFUA_4G07610)-RELATED"/>
    <property type="match status" value="1"/>
</dbReference>
<protein>
    <recommendedName>
        <fullName evidence="5">Presequence protease, mitochondrial</fullName>
    </recommendedName>
</protein>
<feature type="domain" description="Peptidase M16 C-terminal" evidence="2">
    <location>
        <begin position="193"/>
        <end position="377"/>
    </location>
</feature>
<dbReference type="FunFam" id="3.30.830.10:FF:000015">
    <property type="entry name" value="Putative zinc metalloprotease"/>
    <property type="match status" value="1"/>
</dbReference>
<dbReference type="Proteomes" id="UP001151699">
    <property type="component" value="Chromosome A"/>
</dbReference>
<dbReference type="InterPro" id="IPR011249">
    <property type="entry name" value="Metalloenz_LuxS/M16"/>
</dbReference>
<evidence type="ECO:0000313" key="4">
    <source>
        <dbReference type="Proteomes" id="UP001151699"/>
    </source>
</evidence>
<dbReference type="Pfam" id="PF05193">
    <property type="entry name" value="Peptidase_M16_C"/>
    <property type="match status" value="1"/>
</dbReference>
<sequence length="1011" mass="113896">MTSLKLITSAKANGTVTVNKYESQSTGLKVVLADVEGPLCCGYFVLATEASDDDGLPHTLEHLIFLGSENYPYKGVLDLLANRCLASGTNAWTDTDHTCYTMTTAGKNGFLELLPIYLDHVLYPTLTDSGFVTEVHHISGEGEDGGVVYCEMQGRENSGESKTYLELIRAIYPNCNYSSETGGIMHNLRTSTTNKKVRDYHAQFYRPENVTCIIAGQIGIEEVSRALAPLEEKILSKPPKEAFVRPWQTPVPPFEESINKKVEYPADEEDCGIFTIGWRGPKCTIENLKLTSCSVLMRYLSDTSVSPMQREFVEVEDPFASQISFNINENTESLLYFTFESVPLPKMEEILPKLQSLLKKIADGVEKIDTNRLKNILERSVLEYLNNLESSPHDSISFLVIGDVLYGNTPEDFDMRLNVHKQLEYLQTVDESYWLGLLNEYMIDSKYVVIRGYPSIAEQQRLAQEKERIDMQREELGPEGLETKANELMEAMANNEIPPPEEMLTNVPIPSTDGIHFHPSNIYRTGHSETLPAGLDLNSWPVYSEAYDVHTNFVYMIVTLNTYSVPNELRPYLLMLLDLIIESPIRHGDTLIPYEEVVTALEKETIAIATRLGLESNSTFSCGPFSHAASLMIQVETRKYEKGVTWIVDLLHNTEFTVDRVRVIAAKMVNSITQVKRKGNFIVKELLKAMYYENDTNVRCSSVLFQQKFLSSVLTKLSDPATAASVIEDLNKLRSIITSNKNLALHVAADWQKMTSLNIDLNFPWKLISKPNEEPCRDELTVIPDWKIMKSHTNNSLHGSVVGMGCIESAFLCHASPSINSFVDEDLPALNVFLQYLTQLEGPMWRQIRGAGLAYGYNLNIMPHESLLYFTLYRSTNIVAAYRETKTMIEALLQPDAIWESTRLESAKSSLIFEIIEREKSIGDLVVQSLLSSFKKVPKDYNRVLVKKIDTVTVDDLRRVGEKYVSKLFTSDAKTMITCHPDKASDISAAFVEFGRDLKVQSLDESLLGQC</sequence>
<dbReference type="FunFam" id="3.30.830.10:FF:000031">
    <property type="entry name" value="Putative zinc metalloprotease"/>
    <property type="match status" value="1"/>
</dbReference>
<dbReference type="SUPFAM" id="SSF63411">
    <property type="entry name" value="LuxS/MPP-like metallohydrolase"/>
    <property type="match status" value="4"/>
</dbReference>
<reference evidence="3" key="1">
    <citation type="submission" date="2022-07" db="EMBL/GenBank/DDBJ databases">
        <authorList>
            <person name="Trinca V."/>
            <person name="Uliana J.V.C."/>
            <person name="Torres T.T."/>
            <person name="Ward R.J."/>
            <person name="Monesi N."/>
        </authorList>
    </citation>
    <scope>NUCLEOTIDE SEQUENCE</scope>
    <source>
        <strain evidence="3">HSMRA1968</strain>
        <tissue evidence="3">Whole embryos</tissue>
    </source>
</reference>
<dbReference type="AlphaFoldDB" id="A0A9Q0NA95"/>
<evidence type="ECO:0008006" key="5">
    <source>
        <dbReference type="Google" id="ProtNLM"/>
    </source>
</evidence>
<dbReference type="EMBL" id="WJQU01000001">
    <property type="protein sequence ID" value="KAJ6646667.1"/>
    <property type="molecule type" value="Genomic_DNA"/>
</dbReference>